<dbReference type="RefSeq" id="WP_269423571.1">
    <property type="nucleotide sequence ID" value="NZ_JAPWGY010000003.1"/>
</dbReference>
<feature type="domain" description="NADH:flavin oxidoreductase/NADH oxidase N-terminal" evidence="1">
    <location>
        <begin position="13"/>
        <end position="305"/>
    </location>
</feature>
<reference evidence="2" key="1">
    <citation type="submission" date="2022-12" db="EMBL/GenBank/DDBJ databases">
        <title>Bacterial isolates from different developmental stages of Nematostella vectensis.</title>
        <authorList>
            <person name="Fraune S."/>
        </authorList>
    </citation>
    <scope>NUCLEOTIDE SEQUENCE</scope>
    <source>
        <strain evidence="2">G21630-S1</strain>
    </source>
</reference>
<keyword evidence="3" id="KW-1185">Reference proteome</keyword>
<organism evidence="2 3">
    <name type="scientific">Kiloniella laminariae</name>
    <dbReference type="NCBI Taxonomy" id="454162"/>
    <lineage>
        <taxon>Bacteria</taxon>
        <taxon>Pseudomonadati</taxon>
        <taxon>Pseudomonadota</taxon>
        <taxon>Alphaproteobacteria</taxon>
        <taxon>Rhodospirillales</taxon>
        <taxon>Kiloniellaceae</taxon>
        <taxon>Kiloniella</taxon>
    </lineage>
</organism>
<evidence type="ECO:0000313" key="3">
    <source>
        <dbReference type="Proteomes" id="UP001069802"/>
    </source>
</evidence>
<name>A0ABT4LJY4_9PROT</name>
<dbReference type="InterPro" id="IPR045247">
    <property type="entry name" value="Oye-like"/>
</dbReference>
<accession>A0ABT4LJY4</accession>
<dbReference type="Proteomes" id="UP001069802">
    <property type="component" value="Unassembled WGS sequence"/>
</dbReference>
<dbReference type="EMBL" id="JAPWGY010000003">
    <property type="protein sequence ID" value="MCZ4281419.1"/>
    <property type="molecule type" value="Genomic_DNA"/>
</dbReference>
<dbReference type="InterPro" id="IPR001155">
    <property type="entry name" value="OxRdtase_FMN_N"/>
</dbReference>
<dbReference type="InterPro" id="IPR013785">
    <property type="entry name" value="Aldolase_TIM"/>
</dbReference>
<sequence>MNSTTDLETIAPLFKPFRLGSLDLANRVVMAPMTRLHSPNGIPGEDVAAYYRRRAEGGVSLIITEGTYIDHKAANGYDNAPAFYGEKALAGWKKVVEEVHAAGGKIIPQIWHVGSVRRAGLQPDPAVPGQGPSEIREDDHVVVQQMSIDDIKEVIASYVRAALDTQKLGFDGIEIHAAHGYLIDQFYWEGSNHRQDAYGGSLEKRSRLGLEIVTAIRAAVGPDFPIVYRFSQWKGQDYNARIAQSPEELARILQPLAQAGVDVFHASTRRFWEPAFEGSEDNLATWARKLTGKPVVTVGSVSLDKQFSSGIFSGTEDPKAATTDLKELNRRLARDDFDLVAVGRALLSDPQWANKMKAGQLDLITPFDKEALQSLT</sequence>
<protein>
    <submittedName>
        <fullName evidence="2">NADH:flavin oxidoreductase</fullName>
    </submittedName>
</protein>
<evidence type="ECO:0000259" key="1">
    <source>
        <dbReference type="Pfam" id="PF00724"/>
    </source>
</evidence>
<dbReference type="SUPFAM" id="SSF51395">
    <property type="entry name" value="FMN-linked oxidoreductases"/>
    <property type="match status" value="1"/>
</dbReference>
<evidence type="ECO:0000313" key="2">
    <source>
        <dbReference type="EMBL" id="MCZ4281419.1"/>
    </source>
</evidence>
<proteinExistence type="predicted"/>
<comment type="caution">
    <text evidence="2">The sequence shown here is derived from an EMBL/GenBank/DDBJ whole genome shotgun (WGS) entry which is preliminary data.</text>
</comment>
<gene>
    <name evidence="2" type="ORF">O4H49_11565</name>
</gene>
<dbReference type="PANTHER" id="PTHR22893:SF55">
    <property type="entry name" value="OXIDOREDUCTASE-RELATED"/>
    <property type="match status" value="1"/>
</dbReference>
<dbReference type="PANTHER" id="PTHR22893">
    <property type="entry name" value="NADH OXIDOREDUCTASE-RELATED"/>
    <property type="match status" value="1"/>
</dbReference>
<dbReference type="Pfam" id="PF00724">
    <property type="entry name" value="Oxidored_FMN"/>
    <property type="match status" value="1"/>
</dbReference>
<dbReference type="Gene3D" id="3.20.20.70">
    <property type="entry name" value="Aldolase class I"/>
    <property type="match status" value="1"/>
</dbReference>
<dbReference type="CDD" id="cd04747">
    <property type="entry name" value="OYE_like_5_FMN"/>
    <property type="match status" value="1"/>
</dbReference>